<dbReference type="RefSeq" id="WP_160624957.1">
    <property type="nucleotide sequence ID" value="NZ_WUUQ01000002.1"/>
</dbReference>
<comment type="caution">
    <text evidence="2">The sequence shown here is derived from an EMBL/GenBank/DDBJ whole genome shotgun (WGS) entry which is preliminary data.</text>
</comment>
<dbReference type="Proteomes" id="UP000434036">
    <property type="component" value="Unassembled WGS sequence"/>
</dbReference>
<proteinExistence type="predicted"/>
<dbReference type="Gene3D" id="3.60.21.10">
    <property type="match status" value="1"/>
</dbReference>
<evidence type="ECO:0000259" key="1">
    <source>
        <dbReference type="Pfam" id="PF00149"/>
    </source>
</evidence>
<name>A0A6N8U847_9FIRM</name>
<dbReference type="PANTHER" id="PTHR42850">
    <property type="entry name" value="METALLOPHOSPHOESTERASE"/>
    <property type="match status" value="1"/>
</dbReference>
<dbReference type="GO" id="GO:0005737">
    <property type="term" value="C:cytoplasm"/>
    <property type="evidence" value="ECO:0007669"/>
    <property type="project" value="TreeGrafter"/>
</dbReference>
<dbReference type="PANTHER" id="PTHR42850:SF4">
    <property type="entry name" value="ZINC-DEPENDENT ENDOPOLYPHOSPHATASE"/>
    <property type="match status" value="1"/>
</dbReference>
<dbReference type="EMBL" id="WUUQ01000002">
    <property type="protein sequence ID" value="MXQ73514.1"/>
    <property type="molecule type" value="Genomic_DNA"/>
</dbReference>
<feature type="domain" description="Calcineurin-like phosphoesterase" evidence="1">
    <location>
        <begin position="1"/>
        <end position="99"/>
    </location>
</feature>
<dbReference type="AlphaFoldDB" id="A0A6N8U847"/>
<dbReference type="GO" id="GO:0016791">
    <property type="term" value="F:phosphatase activity"/>
    <property type="evidence" value="ECO:0007669"/>
    <property type="project" value="TreeGrafter"/>
</dbReference>
<dbReference type="InterPro" id="IPR004843">
    <property type="entry name" value="Calcineurin-like_PHP"/>
</dbReference>
<accession>A0A6N8U847</accession>
<reference evidence="2 3" key="2">
    <citation type="submission" date="2020-01" db="EMBL/GenBank/DDBJ databases">
        <title>Clostridiaceae sp. nov. isolated from the gut of human by culturomics.</title>
        <authorList>
            <person name="Chang Y."/>
        </authorList>
    </citation>
    <scope>NUCLEOTIDE SEQUENCE [LARGE SCALE GENOMIC DNA]</scope>
    <source>
        <strain evidence="2 3">DONG20-135</strain>
    </source>
</reference>
<dbReference type="InterPro" id="IPR029052">
    <property type="entry name" value="Metallo-depent_PP-like"/>
</dbReference>
<reference evidence="2 3" key="1">
    <citation type="submission" date="2019-12" db="EMBL/GenBank/DDBJ databases">
        <authorList>
            <person name="Yang R."/>
        </authorList>
    </citation>
    <scope>NUCLEOTIDE SEQUENCE [LARGE SCALE GENOMIC DNA]</scope>
    <source>
        <strain evidence="2 3">DONG20-135</strain>
    </source>
</reference>
<dbReference type="Pfam" id="PF00149">
    <property type="entry name" value="Metallophos"/>
    <property type="match status" value="1"/>
</dbReference>
<dbReference type="SUPFAM" id="SSF56300">
    <property type="entry name" value="Metallo-dependent phosphatases"/>
    <property type="match status" value="1"/>
</dbReference>
<evidence type="ECO:0000313" key="2">
    <source>
        <dbReference type="EMBL" id="MXQ73514.1"/>
    </source>
</evidence>
<dbReference type="GO" id="GO:0110154">
    <property type="term" value="P:RNA decapping"/>
    <property type="evidence" value="ECO:0007669"/>
    <property type="project" value="TreeGrafter"/>
</dbReference>
<dbReference type="GO" id="GO:0008803">
    <property type="term" value="F:bis(5'-nucleosyl)-tetraphosphatase (symmetrical) activity"/>
    <property type="evidence" value="ECO:0007669"/>
    <property type="project" value="TreeGrafter"/>
</dbReference>
<dbReference type="InterPro" id="IPR050126">
    <property type="entry name" value="Ap4A_hydrolase"/>
</dbReference>
<keyword evidence="3" id="KW-1185">Reference proteome</keyword>
<evidence type="ECO:0000313" key="3">
    <source>
        <dbReference type="Proteomes" id="UP000434036"/>
    </source>
</evidence>
<organism evidence="2 3">
    <name type="scientific">Copranaerobaculum intestinale</name>
    <dbReference type="NCBI Taxonomy" id="2692629"/>
    <lineage>
        <taxon>Bacteria</taxon>
        <taxon>Bacillati</taxon>
        <taxon>Bacillota</taxon>
        <taxon>Erysipelotrichia</taxon>
        <taxon>Erysipelotrichales</taxon>
        <taxon>Erysipelotrichaceae</taxon>
        <taxon>Copranaerobaculum</taxon>
    </lineage>
</organism>
<sequence>MSVYVMSDVHGLKARFDAVLESLALHDSDHLYIIGDVIDRGPDGIEILIECMRNNKITLLMGNHEYMMLEVLKRSKQLADRVDMYDAVIAIERWFRNGCRPTLEAFESLSKALQKELEQYLESCPLAICDLRVQDRCYYLVHAHPVLTYTKGIVTLDQLSGSEVKPDRFVWDRILSYQSFFKDRCVIFGHTMTEYYQQNHPYAIWSGDENLMNSDLIGIDCGCAAANEHTRLACLCLDTMQVRYF</sequence>
<protein>
    <submittedName>
        <fullName evidence="2">Diadenosine tetraphosphatase</fullName>
    </submittedName>
</protein>
<gene>
    <name evidence="2" type="ORF">GSF08_06155</name>
</gene>